<dbReference type="InterPro" id="IPR018511">
    <property type="entry name" value="Hemolysin-typ_Ca-bd_CS"/>
</dbReference>
<dbReference type="Pfam" id="PF13403">
    <property type="entry name" value="Hint_2"/>
    <property type="match status" value="1"/>
</dbReference>
<accession>A0ABW7I6N3</accession>
<dbReference type="Pfam" id="PF00353">
    <property type="entry name" value="HemolysinCabind"/>
    <property type="match status" value="1"/>
</dbReference>
<comment type="caution">
    <text evidence="4">The sequence shown here is derived from an EMBL/GenBank/DDBJ whole genome shotgun (WGS) entry which is preliminary data.</text>
</comment>
<evidence type="ECO:0000256" key="1">
    <source>
        <dbReference type="ARBA" id="ARBA00004613"/>
    </source>
</evidence>
<gene>
    <name evidence="4" type="ORF">ACGRVM_07010</name>
</gene>
<dbReference type="Proteomes" id="UP001607157">
    <property type="component" value="Unassembled WGS sequence"/>
</dbReference>
<dbReference type="SUPFAM" id="SSF51120">
    <property type="entry name" value="beta-Roll"/>
    <property type="match status" value="1"/>
</dbReference>
<evidence type="ECO:0000313" key="5">
    <source>
        <dbReference type="Proteomes" id="UP001607157"/>
    </source>
</evidence>
<evidence type="ECO:0000256" key="2">
    <source>
        <dbReference type="ARBA" id="ARBA00022525"/>
    </source>
</evidence>
<dbReference type="PANTHER" id="PTHR38340">
    <property type="entry name" value="S-LAYER PROTEIN"/>
    <property type="match status" value="1"/>
</dbReference>
<dbReference type="PRINTS" id="PR00313">
    <property type="entry name" value="CABNDNGRPT"/>
</dbReference>
<sequence length="539" mass="56911">MSVSFGAGATFYAYGGSAEDLEDGLETRLLSGASGPIPGVITDTDGVVTNDEEPPATLALDGAPPEDVAFLGSGTAFILGFLGIQLFPRDISVFQSLDTGQLYIYAPDGLPPLSGVSLQLSIDPNAEFVLPVAPDGKVDGRDAGERMEFGYADAQGDRITDGADSIFGNAGDDTIDAAGGDDRLSGGAGDDVLQGGAGADTIEGGAGEDVLTGGAGADLFLVDGSADTITDFDAGTGIGNNDPSDNDAVDLTAFYNADTLAAWNAANPDSQFATPLGLLRADQADDGVLDLAGGLRVNSGGAPVASFDLNTENTGVVCFATGARIITLNGTVPVEDLKVGDRVLTHDHGFQTIRWIGVREVSQREIINNDLLKPVCIRAGALGNGLPERDLKLTRQHRVLVKSKVAERMFGQREVFLPAKDLRDLDGVETVGARFGIEYWHILFDDHEVIFSENTPTESFFVGPQAMNILDRQASDEIITLFPDIQNIERRLARPEIRGPKARKLVTRLCKNGKAVVEDSAAQAAHLPEPEQTRWRVNA</sequence>
<dbReference type="SMART" id="SM00306">
    <property type="entry name" value="HintN"/>
    <property type="match status" value="1"/>
</dbReference>
<dbReference type="Gene3D" id="2.150.10.10">
    <property type="entry name" value="Serralysin-like metalloprotease, C-terminal"/>
    <property type="match status" value="1"/>
</dbReference>
<evidence type="ECO:0000313" key="4">
    <source>
        <dbReference type="EMBL" id="MFH0253635.1"/>
    </source>
</evidence>
<protein>
    <submittedName>
        <fullName evidence="4">Hint domain-containing protein</fullName>
    </submittedName>
</protein>
<dbReference type="EMBL" id="JBIHMM010000001">
    <property type="protein sequence ID" value="MFH0253635.1"/>
    <property type="molecule type" value="Genomic_DNA"/>
</dbReference>
<dbReference type="RefSeq" id="WP_377172743.1">
    <property type="nucleotide sequence ID" value="NZ_JBHTJC010000005.1"/>
</dbReference>
<dbReference type="InterPro" id="IPR006141">
    <property type="entry name" value="Intein_N"/>
</dbReference>
<dbReference type="SUPFAM" id="SSF51294">
    <property type="entry name" value="Hedgehog/intein (Hint) domain"/>
    <property type="match status" value="1"/>
</dbReference>
<dbReference type="Gene3D" id="2.170.16.10">
    <property type="entry name" value="Hedgehog/Intein (Hint) domain"/>
    <property type="match status" value="1"/>
</dbReference>
<dbReference type="InterPro" id="IPR003587">
    <property type="entry name" value="Hint_dom_N"/>
</dbReference>
<comment type="subcellular location">
    <subcellularLocation>
        <location evidence="1">Secreted</location>
    </subcellularLocation>
</comment>
<dbReference type="InterPro" id="IPR036844">
    <property type="entry name" value="Hint_dom_sf"/>
</dbReference>
<dbReference type="InterPro" id="IPR001343">
    <property type="entry name" value="Hemolysn_Ca-bd"/>
</dbReference>
<reference evidence="4 5" key="1">
    <citation type="submission" date="2024-10" db="EMBL/GenBank/DDBJ databases">
        <authorList>
            <person name="Yang X.-N."/>
        </authorList>
    </citation>
    <scope>NUCLEOTIDE SEQUENCE [LARGE SCALE GENOMIC DNA]</scope>
    <source>
        <strain evidence="4 5">CAU 1059</strain>
    </source>
</reference>
<evidence type="ECO:0000259" key="3">
    <source>
        <dbReference type="SMART" id="SM00306"/>
    </source>
</evidence>
<dbReference type="InterPro" id="IPR028992">
    <property type="entry name" value="Hedgehog/Intein_dom"/>
</dbReference>
<name>A0ABW7I6N3_9RHOB</name>
<feature type="domain" description="Hint" evidence="3">
    <location>
        <begin position="316"/>
        <end position="432"/>
    </location>
</feature>
<dbReference type="PROSITE" id="PS50817">
    <property type="entry name" value="INTEIN_N_TER"/>
    <property type="match status" value="1"/>
</dbReference>
<proteinExistence type="predicted"/>
<dbReference type="PROSITE" id="PS00330">
    <property type="entry name" value="HEMOLYSIN_CALCIUM"/>
    <property type="match status" value="3"/>
</dbReference>
<dbReference type="PANTHER" id="PTHR38340:SF1">
    <property type="entry name" value="S-LAYER PROTEIN"/>
    <property type="match status" value="1"/>
</dbReference>
<keyword evidence="2" id="KW-0964">Secreted</keyword>
<dbReference type="InterPro" id="IPR011049">
    <property type="entry name" value="Serralysin-like_metalloprot_C"/>
</dbReference>
<dbReference type="InterPro" id="IPR050557">
    <property type="entry name" value="RTX_toxin/Mannuronan_C5-epim"/>
</dbReference>
<organism evidence="4 5">
    <name type="scientific">Roseovarius aquimarinus</name>
    <dbReference type="NCBI Taxonomy" id="1229156"/>
    <lineage>
        <taxon>Bacteria</taxon>
        <taxon>Pseudomonadati</taxon>
        <taxon>Pseudomonadota</taxon>
        <taxon>Alphaproteobacteria</taxon>
        <taxon>Rhodobacterales</taxon>
        <taxon>Roseobacteraceae</taxon>
        <taxon>Roseovarius</taxon>
    </lineage>
</organism>
<keyword evidence="5" id="KW-1185">Reference proteome</keyword>